<evidence type="ECO:0000256" key="7">
    <source>
        <dbReference type="ARBA" id="ARBA00022723"/>
    </source>
</evidence>
<proteinExistence type="inferred from homology"/>
<dbReference type="SUPFAM" id="SSF48264">
    <property type="entry name" value="Cytochrome P450"/>
    <property type="match status" value="1"/>
</dbReference>
<evidence type="ECO:0000313" key="15">
    <source>
        <dbReference type="EMBL" id="TFK88240.1"/>
    </source>
</evidence>
<evidence type="ECO:0000256" key="8">
    <source>
        <dbReference type="ARBA" id="ARBA00022989"/>
    </source>
</evidence>
<dbReference type="InterPro" id="IPR017972">
    <property type="entry name" value="Cyt_P450_CS"/>
</dbReference>
<accession>A0A5C3PJ42</accession>
<comment type="pathway">
    <text evidence="3">Secondary metabolite biosynthesis.</text>
</comment>
<evidence type="ECO:0000256" key="13">
    <source>
        <dbReference type="PIRSR" id="PIRSR602401-1"/>
    </source>
</evidence>
<dbReference type="Gene3D" id="1.10.630.10">
    <property type="entry name" value="Cytochrome P450"/>
    <property type="match status" value="1"/>
</dbReference>
<keyword evidence="12" id="KW-0472">Membrane</keyword>
<keyword evidence="11 14" id="KW-0503">Monooxygenase</keyword>
<dbReference type="GO" id="GO:0016705">
    <property type="term" value="F:oxidoreductase activity, acting on paired donors, with incorporation or reduction of molecular oxygen"/>
    <property type="evidence" value="ECO:0007669"/>
    <property type="project" value="InterPro"/>
</dbReference>
<evidence type="ECO:0000256" key="4">
    <source>
        <dbReference type="ARBA" id="ARBA00010617"/>
    </source>
</evidence>
<dbReference type="PANTHER" id="PTHR46300:SF7">
    <property type="entry name" value="P450, PUTATIVE (EUROFUNG)-RELATED"/>
    <property type="match status" value="1"/>
</dbReference>
<evidence type="ECO:0000256" key="11">
    <source>
        <dbReference type="ARBA" id="ARBA00023033"/>
    </source>
</evidence>
<keyword evidence="5 13" id="KW-0349">Heme</keyword>
<dbReference type="PROSITE" id="PS00086">
    <property type="entry name" value="CYTOCHROME_P450"/>
    <property type="match status" value="1"/>
</dbReference>
<dbReference type="GO" id="GO:0016020">
    <property type="term" value="C:membrane"/>
    <property type="evidence" value="ECO:0007669"/>
    <property type="project" value="UniProtKB-SubCell"/>
</dbReference>
<keyword evidence="10 13" id="KW-0408">Iron</keyword>
<dbReference type="GO" id="GO:0004497">
    <property type="term" value="F:monooxygenase activity"/>
    <property type="evidence" value="ECO:0007669"/>
    <property type="project" value="UniProtKB-KW"/>
</dbReference>
<dbReference type="PRINTS" id="PR00463">
    <property type="entry name" value="EP450I"/>
</dbReference>
<feature type="binding site" description="axial binding residue" evidence="13">
    <location>
        <position position="439"/>
    </location>
    <ligand>
        <name>heme</name>
        <dbReference type="ChEBI" id="CHEBI:30413"/>
    </ligand>
    <ligandPart>
        <name>Fe</name>
        <dbReference type="ChEBI" id="CHEBI:18248"/>
    </ligandPart>
</feature>
<dbReference type="InterPro" id="IPR002401">
    <property type="entry name" value="Cyt_P450_E_grp-I"/>
</dbReference>
<keyword evidence="16" id="KW-1185">Reference proteome</keyword>
<evidence type="ECO:0000256" key="14">
    <source>
        <dbReference type="RuleBase" id="RU000461"/>
    </source>
</evidence>
<dbReference type="CDD" id="cd11065">
    <property type="entry name" value="CYP64-like"/>
    <property type="match status" value="1"/>
</dbReference>
<comment type="similarity">
    <text evidence="4 14">Belongs to the cytochrome P450 family.</text>
</comment>
<evidence type="ECO:0000256" key="1">
    <source>
        <dbReference type="ARBA" id="ARBA00001971"/>
    </source>
</evidence>
<dbReference type="PANTHER" id="PTHR46300">
    <property type="entry name" value="P450, PUTATIVE (EUROFUNG)-RELATED-RELATED"/>
    <property type="match status" value="1"/>
</dbReference>
<sequence length="508" mass="58286">MVHPVVIALLLVIPFLIVYRRFARRAQHLPPGPPGLPLIGNVRDIPSPQEYPWLTYHRWSREYDTEILRLNALGMNIIVVDTMEAAKELLDRRSSIYSDRPRMIMLNELAGFGWNFGSMDYGEDWRMCRKMTHQEFHATSFKKYRPILAKEAYNLVRRLVNDRGSRVPVHLKHMVGANIMEVTYGIKVLPEHDPFIELAEAGQECVGQCATAGVYLVELLPILKHLPTWLPGATFQRQANAWHQKATRQLHVPYEDFVHRMKTGQVEDCMAKALLDTFGDDEESSRLAKMTTATMYMGGSETIAASMHSFILAMLLYPEVQERAHLEVEKVVGPNRLPTFDDFGSIPYIDALVKETLRWHPIVPLDLPHKLREDDVYAGYHLEKGSFVMVNHWSILHDEKHYPDPDLFNPDRFLTEDGTLNREVPDPEDAAFGFGRRVCPGQHMAYDTMWIAIACLVACLEIRKAKDEAGREIEVGEDFVSSFVSEPKPFPCEIRFRSELYAAQLREL</sequence>
<dbReference type="InterPro" id="IPR036396">
    <property type="entry name" value="Cyt_P450_sf"/>
</dbReference>
<comment type="cofactor">
    <cofactor evidence="1 13">
        <name>heme</name>
        <dbReference type="ChEBI" id="CHEBI:30413"/>
    </cofactor>
</comment>
<evidence type="ECO:0000256" key="2">
    <source>
        <dbReference type="ARBA" id="ARBA00004167"/>
    </source>
</evidence>
<name>A0A5C3PJ42_9APHY</name>
<evidence type="ECO:0000256" key="9">
    <source>
        <dbReference type="ARBA" id="ARBA00023002"/>
    </source>
</evidence>
<evidence type="ECO:0000256" key="10">
    <source>
        <dbReference type="ARBA" id="ARBA00023004"/>
    </source>
</evidence>
<evidence type="ECO:0000256" key="6">
    <source>
        <dbReference type="ARBA" id="ARBA00022692"/>
    </source>
</evidence>
<organism evidence="15 16">
    <name type="scientific">Polyporus arcularius HHB13444</name>
    <dbReference type="NCBI Taxonomy" id="1314778"/>
    <lineage>
        <taxon>Eukaryota</taxon>
        <taxon>Fungi</taxon>
        <taxon>Dikarya</taxon>
        <taxon>Basidiomycota</taxon>
        <taxon>Agaricomycotina</taxon>
        <taxon>Agaricomycetes</taxon>
        <taxon>Polyporales</taxon>
        <taxon>Polyporaceae</taxon>
        <taxon>Polyporus</taxon>
    </lineage>
</organism>
<dbReference type="InterPro" id="IPR050364">
    <property type="entry name" value="Cytochrome_P450_fung"/>
</dbReference>
<keyword evidence="7 13" id="KW-0479">Metal-binding</keyword>
<dbReference type="EMBL" id="ML211120">
    <property type="protein sequence ID" value="TFK88240.1"/>
    <property type="molecule type" value="Genomic_DNA"/>
</dbReference>
<evidence type="ECO:0000256" key="5">
    <source>
        <dbReference type="ARBA" id="ARBA00022617"/>
    </source>
</evidence>
<dbReference type="PRINTS" id="PR00385">
    <property type="entry name" value="P450"/>
</dbReference>
<comment type="subcellular location">
    <subcellularLocation>
        <location evidence="2">Membrane</location>
        <topology evidence="2">Single-pass membrane protein</topology>
    </subcellularLocation>
</comment>
<dbReference type="GO" id="GO:0020037">
    <property type="term" value="F:heme binding"/>
    <property type="evidence" value="ECO:0007669"/>
    <property type="project" value="InterPro"/>
</dbReference>
<dbReference type="Pfam" id="PF00067">
    <property type="entry name" value="p450"/>
    <property type="match status" value="1"/>
</dbReference>
<dbReference type="InterPro" id="IPR001128">
    <property type="entry name" value="Cyt_P450"/>
</dbReference>
<evidence type="ECO:0000313" key="16">
    <source>
        <dbReference type="Proteomes" id="UP000308197"/>
    </source>
</evidence>
<gene>
    <name evidence="15" type="ORF">K466DRAFT_585702</name>
</gene>
<reference evidence="15 16" key="1">
    <citation type="journal article" date="2019" name="Nat. Ecol. Evol.">
        <title>Megaphylogeny resolves global patterns of mushroom evolution.</title>
        <authorList>
            <person name="Varga T."/>
            <person name="Krizsan K."/>
            <person name="Foldi C."/>
            <person name="Dima B."/>
            <person name="Sanchez-Garcia M."/>
            <person name="Sanchez-Ramirez S."/>
            <person name="Szollosi G.J."/>
            <person name="Szarkandi J.G."/>
            <person name="Papp V."/>
            <person name="Albert L."/>
            <person name="Andreopoulos W."/>
            <person name="Angelini C."/>
            <person name="Antonin V."/>
            <person name="Barry K.W."/>
            <person name="Bougher N.L."/>
            <person name="Buchanan P."/>
            <person name="Buyck B."/>
            <person name="Bense V."/>
            <person name="Catcheside P."/>
            <person name="Chovatia M."/>
            <person name="Cooper J."/>
            <person name="Damon W."/>
            <person name="Desjardin D."/>
            <person name="Finy P."/>
            <person name="Geml J."/>
            <person name="Haridas S."/>
            <person name="Hughes K."/>
            <person name="Justo A."/>
            <person name="Karasinski D."/>
            <person name="Kautmanova I."/>
            <person name="Kiss B."/>
            <person name="Kocsube S."/>
            <person name="Kotiranta H."/>
            <person name="LaButti K.M."/>
            <person name="Lechner B.E."/>
            <person name="Liimatainen K."/>
            <person name="Lipzen A."/>
            <person name="Lukacs Z."/>
            <person name="Mihaltcheva S."/>
            <person name="Morgado L.N."/>
            <person name="Niskanen T."/>
            <person name="Noordeloos M.E."/>
            <person name="Ohm R.A."/>
            <person name="Ortiz-Santana B."/>
            <person name="Ovrebo C."/>
            <person name="Racz N."/>
            <person name="Riley R."/>
            <person name="Savchenko A."/>
            <person name="Shiryaev A."/>
            <person name="Soop K."/>
            <person name="Spirin V."/>
            <person name="Szebenyi C."/>
            <person name="Tomsovsky M."/>
            <person name="Tulloss R.E."/>
            <person name="Uehling J."/>
            <person name="Grigoriev I.V."/>
            <person name="Vagvolgyi C."/>
            <person name="Papp T."/>
            <person name="Martin F.M."/>
            <person name="Miettinen O."/>
            <person name="Hibbett D.S."/>
            <person name="Nagy L.G."/>
        </authorList>
    </citation>
    <scope>NUCLEOTIDE SEQUENCE [LARGE SCALE GENOMIC DNA]</scope>
    <source>
        <strain evidence="15 16">HHB13444</strain>
    </source>
</reference>
<keyword evidence="6" id="KW-0812">Transmembrane</keyword>
<dbReference type="GO" id="GO:0005506">
    <property type="term" value="F:iron ion binding"/>
    <property type="evidence" value="ECO:0007669"/>
    <property type="project" value="InterPro"/>
</dbReference>
<dbReference type="Proteomes" id="UP000308197">
    <property type="component" value="Unassembled WGS sequence"/>
</dbReference>
<keyword evidence="9 14" id="KW-0560">Oxidoreductase</keyword>
<keyword evidence="8" id="KW-1133">Transmembrane helix</keyword>
<dbReference type="InParanoid" id="A0A5C3PJ42"/>
<evidence type="ECO:0000256" key="12">
    <source>
        <dbReference type="ARBA" id="ARBA00023136"/>
    </source>
</evidence>
<dbReference type="AlphaFoldDB" id="A0A5C3PJ42"/>
<dbReference type="STRING" id="1314778.A0A5C3PJ42"/>
<protein>
    <submittedName>
        <fullName evidence="15">Cytochrome P450</fullName>
    </submittedName>
</protein>
<evidence type="ECO:0000256" key="3">
    <source>
        <dbReference type="ARBA" id="ARBA00005179"/>
    </source>
</evidence>